<evidence type="ECO:0000313" key="1">
    <source>
        <dbReference type="EMBL" id="CAG8818441.1"/>
    </source>
</evidence>
<sequence length="76" mass="8486">AKLRRRINVETTNGISPTPDIINATIEIVEQGSSILLGKRIATLSNPNIIIALVDNKIDPVQDFEDDEEDMDYSFK</sequence>
<reference evidence="1 2" key="1">
    <citation type="submission" date="2021-06" db="EMBL/GenBank/DDBJ databases">
        <authorList>
            <person name="Kallberg Y."/>
            <person name="Tangrot J."/>
            <person name="Rosling A."/>
        </authorList>
    </citation>
    <scope>NUCLEOTIDE SEQUENCE [LARGE SCALE GENOMIC DNA]</scope>
    <source>
        <strain evidence="1 2">120-4 pot B 10/14</strain>
    </source>
</reference>
<accession>A0ABN7W6S4</accession>
<keyword evidence="2" id="KW-1185">Reference proteome</keyword>
<protein>
    <submittedName>
        <fullName evidence="1">15465_t:CDS:1</fullName>
    </submittedName>
</protein>
<dbReference type="EMBL" id="CAJVQB010032523">
    <property type="protein sequence ID" value="CAG8818441.1"/>
    <property type="molecule type" value="Genomic_DNA"/>
</dbReference>
<proteinExistence type="predicted"/>
<feature type="non-terminal residue" evidence="1">
    <location>
        <position position="1"/>
    </location>
</feature>
<gene>
    <name evidence="1" type="ORF">GMARGA_LOCUS27062</name>
</gene>
<name>A0ABN7W6S4_GIGMA</name>
<dbReference type="Proteomes" id="UP000789901">
    <property type="component" value="Unassembled WGS sequence"/>
</dbReference>
<evidence type="ECO:0000313" key="2">
    <source>
        <dbReference type="Proteomes" id="UP000789901"/>
    </source>
</evidence>
<organism evidence="1 2">
    <name type="scientific">Gigaspora margarita</name>
    <dbReference type="NCBI Taxonomy" id="4874"/>
    <lineage>
        <taxon>Eukaryota</taxon>
        <taxon>Fungi</taxon>
        <taxon>Fungi incertae sedis</taxon>
        <taxon>Mucoromycota</taxon>
        <taxon>Glomeromycotina</taxon>
        <taxon>Glomeromycetes</taxon>
        <taxon>Diversisporales</taxon>
        <taxon>Gigasporaceae</taxon>
        <taxon>Gigaspora</taxon>
    </lineage>
</organism>
<comment type="caution">
    <text evidence="1">The sequence shown here is derived from an EMBL/GenBank/DDBJ whole genome shotgun (WGS) entry which is preliminary data.</text>
</comment>